<dbReference type="EMBL" id="MHVG01000007">
    <property type="protein sequence ID" value="OHA91088.1"/>
    <property type="molecule type" value="Genomic_DNA"/>
</dbReference>
<organism evidence="8 9">
    <name type="scientific">Candidatus Zambryskibacteria bacterium RIFCSPHIGHO2_01_FULL_44_22b</name>
    <dbReference type="NCBI Taxonomy" id="1802737"/>
    <lineage>
        <taxon>Bacteria</taxon>
        <taxon>Candidatus Zambryskiibacteriota</taxon>
    </lineage>
</organism>
<dbReference type="PANTHER" id="PTHR38459">
    <property type="entry name" value="PROPHAGE BACTOPRENOL-LINKED GLUCOSE TRANSLOCASE HOMOLOG"/>
    <property type="match status" value="1"/>
</dbReference>
<keyword evidence="5 6" id="KW-0472">Membrane</keyword>
<evidence type="ECO:0000313" key="9">
    <source>
        <dbReference type="Proteomes" id="UP000178538"/>
    </source>
</evidence>
<evidence type="ECO:0000256" key="2">
    <source>
        <dbReference type="ARBA" id="ARBA00009399"/>
    </source>
</evidence>
<dbReference type="STRING" id="1802737.A2832_00735"/>
<dbReference type="Proteomes" id="UP000178538">
    <property type="component" value="Unassembled WGS sequence"/>
</dbReference>
<evidence type="ECO:0000256" key="5">
    <source>
        <dbReference type="ARBA" id="ARBA00023136"/>
    </source>
</evidence>
<comment type="caution">
    <text evidence="8">The sequence shown here is derived from an EMBL/GenBank/DDBJ whole genome shotgun (WGS) entry which is preliminary data.</text>
</comment>
<evidence type="ECO:0000313" key="8">
    <source>
        <dbReference type="EMBL" id="OHA91088.1"/>
    </source>
</evidence>
<dbReference type="InterPro" id="IPR051401">
    <property type="entry name" value="GtrA_CellWall_Glycosyl"/>
</dbReference>
<dbReference type="InterPro" id="IPR007267">
    <property type="entry name" value="GtrA_DPMS_TM"/>
</dbReference>
<dbReference type="GO" id="GO:0000271">
    <property type="term" value="P:polysaccharide biosynthetic process"/>
    <property type="evidence" value="ECO:0007669"/>
    <property type="project" value="InterPro"/>
</dbReference>
<proteinExistence type="inferred from homology"/>
<evidence type="ECO:0000256" key="6">
    <source>
        <dbReference type="SAM" id="Phobius"/>
    </source>
</evidence>
<comment type="similarity">
    <text evidence="2">Belongs to the GtrA family.</text>
</comment>
<feature type="transmembrane region" description="Helical" evidence="6">
    <location>
        <begin position="70"/>
        <end position="90"/>
    </location>
</feature>
<evidence type="ECO:0000256" key="3">
    <source>
        <dbReference type="ARBA" id="ARBA00022692"/>
    </source>
</evidence>
<gene>
    <name evidence="8" type="ORF">A2832_00735</name>
</gene>
<feature type="transmembrane region" description="Helical" evidence="6">
    <location>
        <begin position="31"/>
        <end position="49"/>
    </location>
</feature>
<feature type="transmembrane region" description="Helical" evidence="6">
    <location>
        <begin position="96"/>
        <end position="117"/>
    </location>
</feature>
<evidence type="ECO:0000256" key="1">
    <source>
        <dbReference type="ARBA" id="ARBA00004141"/>
    </source>
</evidence>
<comment type="subcellular location">
    <subcellularLocation>
        <location evidence="1">Membrane</location>
        <topology evidence="1">Multi-pass membrane protein</topology>
    </subcellularLocation>
</comment>
<evidence type="ECO:0000256" key="4">
    <source>
        <dbReference type="ARBA" id="ARBA00022989"/>
    </source>
</evidence>
<keyword evidence="4 6" id="KW-1133">Transmembrane helix</keyword>
<dbReference type="PANTHER" id="PTHR38459:SF1">
    <property type="entry name" value="PROPHAGE BACTOPRENOL-LINKED GLUCOSE TRANSLOCASE HOMOLOG"/>
    <property type="match status" value="1"/>
</dbReference>
<keyword evidence="3 6" id="KW-0812">Transmembrane</keyword>
<reference evidence="8 9" key="1">
    <citation type="journal article" date="2016" name="Nat. Commun.">
        <title>Thousands of microbial genomes shed light on interconnected biogeochemical processes in an aquifer system.</title>
        <authorList>
            <person name="Anantharaman K."/>
            <person name="Brown C.T."/>
            <person name="Hug L.A."/>
            <person name="Sharon I."/>
            <person name="Castelle C.J."/>
            <person name="Probst A.J."/>
            <person name="Thomas B.C."/>
            <person name="Singh A."/>
            <person name="Wilkins M.J."/>
            <person name="Karaoz U."/>
            <person name="Brodie E.L."/>
            <person name="Williams K.H."/>
            <person name="Hubbard S.S."/>
            <person name="Banfield J.F."/>
        </authorList>
    </citation>
    <scope>NUCLEOTIDE SEQUENCE [LARGE SCALE GENOMIC DNA]</scope>
</reference>
<protein>
    <recommendedName>
        <fullName evidence="7">GtrA/DPMS transmembrane domain-containing protein</fullName>
    </recommendedName>
</protein>
<name>A0A1G2T262_9BACT</name>
<accession>A0A1G2T262</accession>
<feature type="domain" description="GtrA/DPMS transmembrane" evidence="7">
    <location>
        <begin position="6"/>
        <end position="122"/>
    </location>
</feature>
<dbReference type="AlphaFoldDB" id="A0A1G2T262"/>
<feature type="transmembrane region" description="Helical" evidence="6">
    <location>
        <begin position="7"/>
        <end position="25"/>
    </location>
</feature>
<dbReference type="GO" id="GO:0005886">
    <property type="term" value="C:plasma membrane"/>
    <property type="evidence" value="ECO:0007669"/>
    <property type="project" value="TreeGrafter"/>
</dbReference>
<evidence type="ECO:0000259" key="7">
    <source>
        <dbReference type="Pfam" id="PF04138"/>
    </source>
</evidence>
<dbReference type="Pfam" id="PF04138">
    <property type="entry name" value="GtrA_DPMS_TM"/>
    <property type="match status" value="1"/>
</dbReference>
<sequence>MKTIIRYIISGGSGAVVNLSTLFVLVHFFQVWYLLSVIMAFVVAFFVSFSMQKFFTFNDDSLEKIKKQSIFYLGIQIFNLGVNALLMYISVDILNIHYLISQFFVLGFIAVYSFFIFKHFIFNR</sequence>